<evidence type="ECO:0000313" key="2">
    <source>
        <dbReference type="Proteomes" id="UP001489719"/>
    </source>
</evidence>
<name>A0ACC3TRR5_9ASCO</name>
<accession>A0ACC3TRR5</accession>
<gene>
    <name evidence="1" type="ORF">V1517DRAFT_319145</name>
</gene>
<dbReference type="EMBL" id="MU970056">
    <property type="protein sequence ID" value="KAK9323869.1"/>
    <property type="molecule type" value="Genomic_DNA"/>
</dbReference>
<protein>
    <submittedName>
        <fullName evidence="1">Uncharacterized protein</fullName>
    </submittedName>
</protein>
<proteinExistence type="predicted"/>
<reference evidence="2" key="1">
    <citation type="journal article" date="2024" name="Front. Bioeng. Biotechnol.">
        <title>Genome-scale model development and genomic sequencing of the oleaginous clade Lipomyces.</title>
        <authorList>
            <person name="Czajka J.J."/>
            <person name="Han Y."/>
            <person name="Kim J."/>
            <person name="Mondo S.J."/>
            <person name="Hofstad B.A."/>
            <person name="Robles A."/>
            <person name="Haridas S."/>
            <person name="Riley R."/>
            <person name="LaButti K."/>
            <person name="Pangilinan J."/>
            <person name="Andreopoulos W."/>
            <person name="Lipzen A."/>
            <person name="Yan J."/>
            <person name="Wang M."/>
            <person name="Ng V."/>
            <person name="Grigoriev I.V."/>
            <person name="Spatafora J.W."/>
            <person name="Magnuson J.K."/>
            <person name="Baker S.E."/>
            <person name="Pomraning K.R."/>
        </authorList>
    </citation>
    <scope>NUCLEOTIDE SEQUENCE [LARGE SCALE GENOMIC DNA]</scope>
    <source>
        <strain evidence="2">CBS 10300</strain>
    </source>
</reference>
<keyword evidence="2" id="KW-1185">Reference proteome</keyword>
<organism evidence="1 2">
    <name type="scientific">Lipomyces orientalis</name>
    <dbReference type="NCBI Taxonomy" id="1233043"/>
    <lineage>
        <taxon>Eukaryota</taxon>
        <taxon>Fungi</taxon>
        <taxon>Dikarya</taxon>
        <taxon>Ascomycota</taxon>
        <taxon>Saccharomycotina</taxon>
        <taxon>Lipomycetes</taxon>
        <taxon>Lipomycetales</taxon>
        <taxon>Lipomycetaceae</taxon>
        <taxon>Lipomyces</taxon>
    </lineage>
</organism>
<evidence type="ECO:0000313" key="1">
    <source>
        <dbReference type="EMBL" id="KAK9323869.1"/>
    </source>
</evidence>
<comment type="caution">
    <text evidence="1">The sequence shown here is derived from an EMBL/GenBank/DDBJ whole genome shotgun (WGS) entry which is preliminary data.</text>
</comment>
<sequence length="100" mass="11031">MDPNETGFTFHCGLGHSSQLPRKDNPGIHFLEYPKGILDVPLHQFQTARIMCMHVSLKEYFAVEKGGVEGTIVQMPECGLSTYARAVSLTLSQGQKVPVL</sequence>
<dbReference type="Proteomes" id="UP001489719">
    <property type="component" value="Unassembled WGS sequence"/>
</dbReference>